<dbReference type="EMBL" id="JACSCY010000004">
    <property type="protein sequence ID" value="MBC6610624.1"/>
    <property type="molecule type" value="Genomic_DNA"/>
</dbReference>
<dbReference type="PANTHER" id="PTHR30160:SF1">
    <property type="entry name" value="LIPOPOLYSACCHARIDE 1,2-N-ACETYLGLUCOSAMINETRANSFERASE-RELATED"/>
    <property type="match status" value="1"/>
</dbReference>
<dbReference type="SUPFAM" id="SSF53756">
    <property type="entry name" value="UDP-Glycosyltransferase/glycogen phosphorylase"/>
    <property type="match status" value="1"/>
</dbReference>
<dbReference type="RefSeq" id="WP_187318923.1">
    <property type="nucleotide sequence ID" value="NZ_JACSCY010000004.1"/>
</dbReference>
<dbReference type="Pfam" id="PF01075">
    <property type="entry name" value="Glyco_transf_9"/>
    <property type="match status" value="2"/>
</dbReference>
<evidence type="ECO:0000313" key="4">
    <source>
        <dbReference type="Proteomes" id="UP000622017"/>
    </source>
</evidence>
<keyword evidence="4" id="KW-1185">Reference proteome</keyword>
<dbReference type="Gene3D" id="3.40.50.2000">
    <property type="entry name" value="Glycogen Phosphorylase B"/>
    <property type="match status" value="2"/>
</dbReference>
<proteinExistence type="predicted"/>
<protein>
    <submittedName>
        <fullName evidence="3">Glycosyltransferase family 9 protein</fullName>
    </submittedName>
</protein>
<organism evidence="3 4">
    <name type="scientific">Hymenobacter citatus</name>
    <dbReference type="NCBI Taxonomy" id="2763506"/>
    <lineage>
        <taxon>Bacteria</taxon>
        <taxon>Pseudomonadati</taxon>
        <taxon>Bacteroidota</taxon>
        <taxon>Cytophagia</taxon>
        <taxon>Cytophagales</taxon>
        <taxon>Hymenobacteraceae</taxon>
        <taxon>Hymenobacter</taxon>
    </lineage>
</organism>
<accession>A0ABR7MHS1</accession>
<evidence type="ECO:0000256" key="1">
    <source>
        <dbReference type="ARBA" id="ARBA00022676"/>
    </source>
</evidence>
<evidence type="ECO:0000256" key="2">
    <source>
        <dbReference type="ARBA" id="ARBA00022679"/>
    </source>
</evidence>
<comment type="caution">
    <text evidence="3">The sequence shown here is derived from an EMBL/GenBank/DDBJ whole genome shotgun (WGS) entry which is preliminary data.</text>
</comment>
<dbReference type="InterPro" id="IPR051199">
    <property type="entry name" value="LPS_LOS_Heptosyltrfase"/>
</dbReference>
<keyword evidence="2" id="KW-0808">Transferase</keyword>
<keyword evidence="1" id="KW-0328">Glycosyltransferase</keyword>
<gene>
    <name evidence="3" type="ORF">H8B15_06805</name>
</gene>
<reference evidence="3 4" key="1">
    <citation type="submission" date="2020-08" db="EMBL/GenBank/DDBJ databases">
        <title>Hymenobacter sp.</title>
        <authorList>
            <person name="Kim M.K."/>
        </authorList>
    </citation>
    <scope>NUCLEOTIDE SEQUENCE [LARGE SCALE GENOMIC DNA]</scope>
    <source>
        <strain evidence="3 4">BT507</strain>
    </source>
</reference>
<dbReference type="InterPro" id="IPR002201">
    <property type="entry name" value="Glyco_trans_9"/>
</dbReference>
<evidence type="ECO:0000313" key="3">
    <source>
        <dbReference type="EMBL" id="MBC6610624.1"/>
    </source>
</evidence>
<sequence>MKILVLRFSSIGDIVLTTPVVRAIRQQVPGAEVHFCTKPAYRGLVESNPYISKGHYLSGSLHKLAAELRAERFDYIVDLHNNLRTRLLKAQLRVPSSSFDKLNFQKWLLVRFKINRLPHVHIVDRYLAAAAPLGVRNDGQGLDYFIPEKDEVDLTTTLLTHFQRGYVAFAIGAQHATKRLPVERIIELCGQLGRPVVLLGGPEDESTGHVVELAFEKEAATVAPPPPQIPDSPYYFPKTKTSSPQAPKTLIYNACGKFNLNQSASLVRQAQLVVSHDTGLMHIAAAFKKEIFSVWGNTVPAFGMYPYRTEFRVLEVEGLACRPCSKIGFAQCPQGHFKCMRDIRFNLDLPPAQDGR</sequence>
<name>A0ABR7MHS1_9BACT</name>
<dbReference type="CDD" id="cd03789">
    <property type="entry name" value="GT9_LPS_heptosyltransferase"/>
    <property type="match status" value="1"/>
</dbReference>
<dbReference type="Proteomes" id="UP000622017">
    <property type="component" value="Unassembled WGS sequence"/>
</dbReference>
<dbReference type="PANTHER" id="PTHR30160">
    <property type="entry name" value="TETRAACYLDISACCHARIDE 4'-KINASE-RELATED"/>
    <property type="match status" value="1"/>
</dbReference>